<evidence type="ECO:0000256" key="5">
    <source>
        <dbReference type="ARBA" id="ARBA00022592"/>
    </source>
</evidence>
<evidence type="ECO:0000256" key="3">
    <source>
        <dbReference type="ARBA" id="ARBA00022448"/>
    </source>
</evidence>
<name>A0A3B1A630_9ZZZZ</name>
<evidence type="ECO:0000256" key="1">
    <source>
        <dbReference type="ARBA" id="ARBA00004651"/>
    </source>
</evidence>
<keyword evidence="3" id="KW-0813">Transport</keyword>
<feature type="transmembrane region" description="Helical" evidence="9">
    <location>
        <begin position="120"/>
        <end position="138"/>
    </location>
</feature>
<sequence length="265" mass="28516">MTIVLVLGFLLQSSWPLIQQQGIAFIVGDEWYPFESLYGMLPALVGTVWAVVLALLIALPCGVAAAIFCAELLPAQLRGPVRFSMELMAGVPSVVYGLLGMWVLLPLLESQLDLLTGRTLLAAGLLLALMILPTIMVLSEDAIRAVRQSQREAAKNLGIGWDATLWRVLLPQAWPGIRVATLLATGRAMGETVAVMLVVGSIDRIPDPFYNFLQPAQTLTSRIGREMAEASIGSLHWAALLFCGLLLAVIAMGLSLLTQRKGVTA</sequence>
<evidence type="ECO:0000256" key="2">
    <source>
        <dbReference type="ARBA" id="ARBA00007069"/>
    </source>
</evidence>
<protein>
    <submittedName>
        <fullName evidence="11">Phosphate transport system permease protein PstC (TC 3.A.1.7.1)</fullName>
    </submittedName>
</protein>
<dbReference type="GO" id="GO:0006817">
    <property type="term" value="P:phosphate ion transport"/>
    <property type="evidence" value="ECO:0007669"/>
    <property type="project" value="UniProtKB-KW"/>
</dbReference>
<dbReference type="PANTHER" id="PTHR30425:SF1">
    <property type="entry name" value="PHOSPHATE TRANSPORT SYSTEM PERMEASE PROTEIN PSTC"/>
    <property type="match status" value="1"/>
</dbReference>
<evidence type="ECO:0000256" key="7">
    <source>
        <dbReference type="ARBA" id="ARBA00022989"/>
    </source>
</evidence>
<feature type="domain" description="ABC transmembrane type-1" evidence="10">
    <location>
        <begin position="44"/>
        <end position="258"/>
    </location>
</feature>
<keyword evidence="6 9" id="KW-0812">Transmembrane</keyword>
<evidence type="ECO:0000313" key="11">
    <source>
        <dbReference type="EMBL" id="VAW89194.1"/>
    </source>
</evidence>
<dbReference type="InterPro" id="IPR051124">
    <property type="entry name" value="Phosphate_Transport_Permease"/>
</dbReference>
<comment type="subcellular location">
    <subcellularLocation>
        <location evidence="1">Cell membrane</location>
        <topology evidence="1">Multi-pass membrane protein</topology>
    </subcellularLocation>
</comment>
<comment type="similarity">
    <text evidence="2">Belongs to the binding-protein-dependent transport system permease family. CysTW subfamily.</text>
</comment>
<evidence type="ECO:0000259" key="10">
    <source>
        <dbReference type="PROSITE" id="PS50928"/>
    </source>
</evidence>
<organism evidence="11">
    <name type="scientific">hydrothermal vent metagenome</name>
    <dbReference type="NCBI Taxonomy" id="652676"/>
    <lineage>
        <taxon>unclassified sequences</taxon>
        <taxon>metagenomes</taxon>
        <taxon>ecological metagenomes</taxon>
    </lineage>
</organism>
<dbReference type="Pfam" id="PF00528">
    <property type="entry name" value="BPD_transp_1"/>
    <property type="match status" value="1"/>
</dbReference>
<keyword evidence="7 9" id="KW-1133">Transmembrane helix</keyword>
<keyword evidence="8 9" id="KW-0472">Membrane</keyword>
<dbReference type="InterPro" id="IPR000515">
    <property type="entry name" value="MetI-like"/>
</dbReference>
<dbReference type="SUPFAM" id="SSF161098">
    <property type="entry name" value="MetI-like"/>
    <property type="match status" value="1"/>
</dbReference>
<accession>A0A3B1A630</accession>
<dbReference type="CDD" id="cd06261">
    <property type="entry name" value="TM_PBP2"/>
    <property type="match status" value="1"/>
</dbReference>
<gene>
    <name evidence="11" type="ORF">MNBD_GAMMA17-265</name>
</gene>
<evidence type="ECO:0000256" key="8">
    <source>
        <dbReference type="ARBA" id="ARBA00023136"/>
    </source>
</evidence>
<dbReference type="InterPro" id="IPR011864">
    <property type="entry name" value="Phosphate_PstC"/>
</dbReference>
<evidence type="ECO:0000256" key="6">
    <source>
        <dbReference type="ARBA" id="ARBA00022692"/>
    </source>
</evidence>
<feature type="transmembrane region" description="Helical" evidence="9">
    <location>
        <begin position="85"/>
        <end position="108"/>
    </location>
</feature>
<dbReference type="Gene3D" id="1.10.3720.10">
    <property type="entry name" value="MetI-like"/>
    <property type="match status" value="1"/>
</dbReference>
<proteinExistence type="inferred from homology"/>
<evidence type="ECO:0000256" key="4">
    <source>
        <dbReference type="ARBA" id="ARBA00022475"/>
    </source>
</evidence>
<dbReference type="NCBIfam" id="TIGR02138">
    <property type="entry name" value="phosphate_pstC"/>
    <property type="match status" value="1"/>
</dbReference>
<dbReference type="GO" id="GO:0005886">
    <property type="term" value="C:plasma membrane"/>
    <property type="evidence" value="ECO:0007669"/>
    <property type="project" value="UniProtKB-SubCell"/>
</dbReference>
<evidence type="ECO:0000256" key="9">
    <source>
        <dbReference type="SAM" id="Phobius"/>
    </source>
</evidence>
<dbReference type="PANTHER" id="PTHR30425">
    <property type="entry name" value="PHOSPHATE TRANSPORT SYSTEM PERMEASE PROTEIN PST"/>
    <property type="match status" value="1"/>
</dbReference>
<feature type="transmembrane region" description="Helical" evidence="9">
    <location>
        <begin position="235"/>
        <end position="257"/>
    </location>
</feature>
<dbReference type="AlphaFoldDB" id="A0A3B1A630"/>
<dbReference type="PROSITE" id="PS50928">
    <property type="entry name" value="ABC_TM1"/>
    <property type="match status" value="1"/>
</dbReference>
<dbReference type="InterPro" id="IPR035906">
    <property type="entry name" value="MetI-like_sf"/>
</dbReference>
<dbReference type="EMBL" id="UOFQ01000123">
    <property type="protein sequence ID" value="VAW89194.1"/>
    <property type="molecule type" value="Genomic_DNA"/>
</dbReference>
<dbReference type="GO" id="GO:0005315">
    <property type="term" value="F:phosphate transmembrane transporter activity"/>
    <property type="evidence" value="ECO:0007669"/>
    <property type="project" value="InterPro"/>
</dbReference>
<reference evidence="11" key="1">
    <citation type="submission" date="2018-06" db="EMBL/GenBank/DDBJ databases">
        <authorList>
            <person name="Zhirakovskaya E."/>
        </authorList>
    </citation>
    <scope>NUCLEOTIDE SEQUENCE</scope>
</reference>
<keyword evidence="5" id="KW-0592">Phosphate transport</keyword>
<keyword evidence="4" id="KW-1003">Cell membrane</keyword>
<feature type="transmembrane region" description="Helical" evidence="9">
    <location>
        <begin position="40"/>
        <end position="73"/>
    </location>
</feature>